<dbReference type="EMBL" id="FQWE01000007">
    <property type="protein sequence ID" value="SHG26747.1"/>
    <property type="molecule type" value="Genomic_DNA"/>
</dbReference>
<dbReference type="Pfam" id="PF13173">
    <property type="entry name" value="AAA_14"/>
    <property type="match status" value="1"/>
</dbReference>
<organism evidence="2 3">
    <name type="scientific">Flavobacterium segetis</name>
    <dbReference type="NCBI Taxonomy" id="271157"/>
    <lineage>
        <taxon>Bacteria</taxon>
        <taxon>Pseudomonadati</taxon>
        <taxon>Bacteroidota</taxon>
        <taxon>Flavobacteriia</taxon>
        <taxon>Flavobacteriales</taxon>
        <taxon>Flavobacteriaceae</taxon>
        <taxon>Flavobacterium</taxon>
    </lineage>
</organism>
<dbReference type="InterPro" id="IPR041682">
    <property type="entry name" value="AAA_14"/>
</dbReference>
<keyword evidence="3" id="KW-1185">Reference proteome</keyword>
<dbReference type="Proteomes" id="UP000184036">
    <property type="component" value="Unassembled WGS sequence"/>
</dbReference>
<dbReference type="InterPro" id="IPR027417">
    <property type="entry name" value="P-loop_NTPase"/>
</dbReference>
<gene>
    <name evidence="2" type="ORF">SAMN05444396_1075</name>
</gene>
<evidence type="ECO:0000313" key="3">
    <source>
        <dbReference type="Proteomes" id="UP000184036"/>
    </source>
</evidence>
<evidence type="ECO:0000313" key="2">
    <source>
        <dbReference type="EMBL" id="SHG26747.1"/>
    </source>
</evidence>
<evidence type="ECO:0000259" key="1">
    <source>
        <dbReference type="Pfam" id="PF13173"/>
    </source>
</evidence>
<feature type="domain" description="AAA" evidence="1">
    <location>
        <begin position="32"/>
        <end position="155"/>
    </location>
</feature>
<proteinExistence type="predicted"/>
<name>A0A1M5IEQ8_9FLAO</name>
<dbReference type="AlphaFoldDB" id="A0A1M5IEQ8"/>
<dbReference type="RefSeq" id="WP_072992152.1">
    <property type="nucleotide sequence ID" value="NZ_FQWE01000007.1"/>
</dbReference>
<dbReference type="SUPFAM" id="SSF52540">
    <property type="entry name" value="P-loop containing nucleoside triphosphate hydrolases"/>
    <property type="match status" value="1"/>
</dbReference>
<dbReference type="PANTHER" id="PTHR42990:SF1">
    <property type="entry name" value="AAA+ ATPASE DOMAIN-CONTAINING PROTEIN"/>
    <property type="match status" value="1"/>
</dbReference>
<reference evidence="3" key="1">
    <citation type="submission" date="2016-11" db="EMBL/GenBank/DDBJ databases">
        <authorList>
            <person name="Varghese N."/>
            <person name="Submissions S."/>
        </authorList>
    </citation>
    <scope>NUCLEOTIDE SEQUENCE [LARGE SCALE GENOMIC DNA]</scope>
    <source>
        <strain evidence="3">DSM 19741</strain>
    </source>
</reference>
<dbReference type="PANTHER" id="PTHR42990">
    <property type="entry name" value="ATPASE"/>
    <property type="match status" value="1"/>
</dbReference>
<protein>
    <recommendedName>
        <fullName evidence="1">AAA domain-containing protein</fullName>
    </recommendedName>
</protein>
<accession>A0A1M5IEQ8</accession>
<dbReference type="OrthoDB" id="9768467at2"/>
<sequence>MEALVEKFRLKLRYITTDFVRSLEADVNWNARLIGIKGDRGVGKTTMLLQHIKFSLAEELDNTLYVTLDSIWFSNNTLVNLADDFVKRGGKYLFLDEVHKYSNWSQELKNIYDDYPMLKVVFTGSSLLEILNDRADLSRRAIIYTMQGLSFREYLSIETGHRFDRLSLESILKNHAKEATLINTVVKPLQYFDAYLKQGYYPFYKEELDLYTPRLEEIINMMLEIELPLLRGLDLAYVYKIKQLLLIISESVPFVPNVSKLSDKIGIARGTLLLYFHYLAEIGLTINLFKEAGGISRLQKPLKVYLENSNLMYALSPKAVNTGNKRETFFANQLGYSHKVAYSEKSDFLIDEKYVFEIGGKDKSKKQIATIENSFIAADDIEYGFQNKIPLWLFGFLY</sequence>